<accession>A0A229VWU8</accession>
<name>A0A229VWU8_9BIFI</name>
<reference evidence="1 2" key="1">
    <citation type="submission" date="2017-05" db="EMBL/GenBank/DDBJ databases">
        <title>Bifidobacterium vansinderenii sp. nov.</title>
        <authorList>
            <person name="Lugli G.A."/>
            <person name="Duranti S."/>
            <person name="Mangifesta M."/>
        </authorList>
    </citation>
    <scope>NUCLEOTIDE SEQUENCE [LARGE SCALE GENOMIC DNA]</scope>
    <source>
        <strain evidence="1 2">Tam10B</strain>
    </source>
</reference>
<sequence>MNGLTVTVTDLGELHVSGTAGKPWSGVRWDQKLTDLGLKPGDTVIYSPGTIPDGYDVYLSVWNDTTQKSEAMPKGTAYVIPDGVTLFQLRVQMNGVSKPIDATLRPQLELDDTVSDWERPDVTDASGGGSWDSGLAANLWPLPTLPASSN</sequence>
<protein>
    <submittedName>
        <fullName evidence="1">Uncharacterized protein</fullName>
    </submittedName>
</protein>
<comment type="caution">
    <text evidence="1">The sequence shown here is derived from an EMBL/GenBank/DDBJ whole genome shotgun (WGS) entry which is preliminary data.</text>
</comment>
<proteinExistence type="predicted"/>
<evidence type="ECO:0000313" key="2">
    <source>
        <dbReference type="Proteomes" id="UP000215433"/>
    </source>
</evidence>
<organism evidence="1 2">
    <name type="scientific">Bifidobacterium vansinderenii</name>
    <dbReference type="NCBI Taxonomy" id="1984871"/>
    <lineage>
        <taxon>Bacteria</taxon>
        <taxon>Bacillati</taxon>
        <taxon>Actinomycetota</taxon>
        <taxon>Actinomycetes</taxon>
        <taxon>Bifidobacteriales</taxon>
        <taxon>Bifidobacteriaceae</taxon>
        <taxon>Bifidobacterium</taxon>
    </lineage>
</organism>
<dbReference type="AlphaFoldDB" id="A0A229VWU8"/>
<keyword evidence="2" id="KW-1185">Reference proteome</keyword>
<dbReference type="Proteomes" id="UP000215433">
    <property type="component" value="Unassembled WGS sequence"/>
</dbReference>
<gene>
    <name evidence="1" type="ORF">Tam10B_1852</name>
</gene>
<dbReference type="EMBL" id="NEWD01000027">
    <property type="protein sequence ID" value="OXM99889.1"/>
    <property type="molecule type" value="Genomic_DNA"/>
</dbReference>
<evidence type="ECO:0000313" key="1">
    <source>
        <dbReference type="EMBL" id="OXM99889.1"/>
    </source>
</evidence>
<dbReference type="RefSeq" id="WP_093960984.1">
    <property type="nucleotide sequence ID" value="NZ_NEWD01000027.1"/>
</dbReference>